<proteinExistence type="predicted"/>
<evidence type="ECO:0000313" key="2">
    <source>
        <dbReference type="EMBL" id="KAF9732069.1"/>
    </source>
</evidence>
<feature type="compositionally biased region" description="Low complexity" evidence="1">
    <location>
        <begin position="149"/>
        <end position="162"/>
    </location>
</feature>
<feature type="compositionally biased region" description="Basic and acidic residues" evidence="1">
    <location>
        <begin position="96"/>
        <end position="107"/>
    </location>
</feature>
<keyword evidence="3" id="KW-1185">Reference proteome</keyword>
<accession>A0A9P6KN10</accession>
<dbReference type="EMBL" id="WJXW01000011">
    <property type="protein sequence ID" value="KAF9732069.1"/>
    <property type="molecule type" value="Genomic_DNA"/>
</dbReference>
<evidence type="ECO:0000313" key="3">
    <source>
        <dbReference type="Proteomes" id="UP000756921"/>
    </source>
</evidence>
<feature type="compositionally biased region" description="Pro residues" evidence="1">
    <location>
        <begin position="20"/>
        <end position="30"/>
    </location>
</feature>
<organism evidence="2 3">
    <name type="scientific">Paraphaeosphaeria minitans</name>
    <dbReference type="NCBI Taxonomy" id="565426"/>
    <lineage>
        <taxon>Eukaryota</taxon>
        <taxon>Fungi</taxon>
        <taxon>Dikarya</taxon>
        <taxon>Ascomycota</taxon>
        <taxon>Pezizomycotina</taxon>
        <taxon>Dothideomycetes</taxon>
        <taxon>Pleosporomycetidae</taxon>
        <taxon>Pleosporales</taxon>
        <taxon>Massarineae</taxon>
        <taxon>Didymosphaeriaceae</taxon>
        <taxon>Paraphaeosphaeria</taxon>
    </lineage>
</organism>
<sequence length="348" mass="39493">MPAPVDYSMEAWDHAEPYGPLNPPPPPPEGPQQSDAGKSHRGTAAGSAESNAVTDEHGHRLSQQRGRRPASSCPDAGGQGQQPFSSAQYPDYYNARPERARYRERSPQRSRSHSGSRGSRQGAYRSQGSRFAGPSPQAGHVDEGHYRSRPSSSPRWRSPSPRGSRRGDLSQTYPAHYEYDEHEYSRPHTERTHPQRQRSLTPVFVRERRISSTDVPETAYPLRAYTNYIADNHAAKRRNTSYNRHLPVFRNGDGKVNPSAYGSVLQYDFGLCYCTFRTPYMCEMGIRCPWRHHPLSSCEKQWIHDIAHGKGEHFVDEAVKSWATPDVPVPGHNMIEVMQQEQYDRRRG</sequence>
<reference evidence="2" key="1">
    <citation type="journal article" date="2020" name="Mol. Plant Microbe Interact.">
        <title>Genome Sequence of the Biocontrol Agent Coniothyrium minitans strain Conio (IMI 134523).</title>
        <authorList>
            <person name="Patel D."/>
            <person name="Shittu T.A."/>
            <person name="Baroncelli R."/>
            <person name="Muthumeenakshi S."/>
            <person name="Osborne T.H."/>
            <person name="Janganan T.K."/>
            <person name="Sreenivasaprasad S."/>
        </authorList>
    </citation>
    <scope>NUCLEOTIDE SEQUENCE</scope>
    <source>
        <strain evidence="2">Conio</strain>
    </source>
</reference>
<evidence type="ECO:0000256" key="1">
    <source>
        <dbReference type="SAM" id="MobiDB-lite"/>
    </source>
</evidence>
<dbReference type="OrthoDB" id="3797593at2759"/>
<protein>
    <submittedName>
        <fullName evidence="2">Uncharacterized protein</fullName>
    </submittedName>
</protein>
<feature type="compositionally biased region" description="Basic and acidic residues" evidence="1">
    <location>
        <begin position="177"/>
        <end position="193"/>
    </location>
</feature>
<dbReference type="Proteomes" id="UP000756921">
    <property type="component" value="Unassembled WGS sequence"/>
</dbReference>
<gene>
    <name evidence="2" type="ORF">PMIN01_09998</name>
</gene>
<feature type="region of interest" description="Disordered" evidence="1">
    <location>
        <begin position="1"/>
        <end position="201"/>
    </location>
</feature>
<dbReference type="AlphaFoldDB" id="A0A9P6KN10"/>
<name>A0A9P6KN10_9PLEO</name>
<comment type="caution">
    <text evidence="2">The sequence shown here is derived from an EMBL/GenBank/DDBJ whole genome shotgun (WGS) entry which is preliminary data.</text>
</comment>